<dbReference type="EMBL" id="VTPC01007365">
    <property type="protein sequence ID" value="KAF2894078.1"/>
    <property type="molecule type" value="Genomic_DNA"/>
</dbReference>
<dbReference type="PANTHER" id="PTHR10773:SF19">
    <property type="match status" value="1"/>
</dbReference>
<dbReference type="OrthoDB" id="6762817at2759"/>
<proteinExistence type="predicted"/>
<protein>
    <submittedName>
        <fullName evidence="1">Uncharacterized protein</fullName>
    </submittedName>
</protein>
<organism evidence="1 2">
    <name type="scientific">Ignelater luminosus</name>
    <name type="common">Cucubano</name>
    <name type="synonym">Pyrophorus luminosus</name>
    <dbReference type="NCBI Taxonomy" id="2038154"/>
    <lineage>
        <taxon>Eukaryota</taxon>
        <taxon>Metazoa</taxon>
        <taxon>Ecdysozoa</taxon>
        <taxon>Arthropoda</taxon>
        <taxon>Hexapoda</taxon>
        <taxon>Insecta</taxon>
        <taxon>Pterygota</taxon>
        <taxon>Neoptera</taxon>
        <taxon>Endopterygota</taxon>
        <taxon>Coleoptera</taxon>
        <taxon>Polyphaga</taxon>
        <taxon>Elateriformia</taxon>
        <taxon>Elateroidea</taxon>
        <taxon>Elateridae</taxon>
        <taxon>Agrypninae</taxon>
        <taxon>Pyrophorini</taxon>
        <taxon>Ignelater</taxon>
    </lineage>
</organism>
<name>A0A8K0D079_IGNLU</name>
<keyword evidence="2" id="KW-1185">Reference proteome</keyword>
<dbReference type="Proteomes" id="UP000801492">
    <property type="component" value="Unassembled WGS sequence"/>
</dbReference>
<dbReference type="PANTHER" id="PTHR10773">
    <property type="entry name" value="DNA-DIRECTED RNA POLYMERASES I, II, AND III SUBUNIT RPABC2"/>
    <property type="match status" value="1"/>
</dbReference>
<accession>A0A8K0D079</accession>
<gene>
    <name evidence="1" type="ORF">ILUMI_12088</name>
</gene>
<reference evidence="1" key="1">
    <citation type="submission" date="2019-08" db="EMBL/GenBank/DDBJ databases">
        <title>The genome of the North American firefly Photinus pyralis.</title>
        <authorList>
            <consortium name="Photinus pyralis genome working group"/>
            <person name="Fallon T.R."/>
            <person name="Sander Lower S.E."/>
            <person name="Weng J.-K."/>
        </authorList>
    </citation>
    <scope>NUCLEOTIDE SEQUENCE</scope>
    <source>
        <strain evidence="1">TRF0915ILg1</strain>
        <tissue evidence="1">Whole body</tissue>
    </source>
</reference>
<sequence length="130" mass="15408">MKENEERTVKICFDLQQVQNLPKLPNQETYYSHQIALYAFLLWNTKNLTFYIWTEEKSGRGLIERGSALLNYLRESDLNDIRKLHFFADGCGGQNKNSHIIHLLMYWLHKESPQNVEEIKRAFPVTARHI</sequence>
<evidence type="ECO:0000313" key="2">
    <source>
        <dbReference type="Proteomes" id="UP000801492"/>
    </source>
</evidence>
<dbReference type="AlphaFoldDB" id="A0A8K0D079"/>
<evidence type="ECO:0000313" key="1">
    <source>
        <dbReference type="EMBL" id="KAF2894078.1"/>
    </source>
</evidence>
<comment type="caution">
    <text evidence="1">The sequence shown here is derived from an EMBL/GenBank/DDBJ whole genome shotgun (WGS) entry which is preliminary data.</text>
</comment>